<feature type="compositionally biased region" description="Acidic residues" evidence="1">
    <location>
        <begin position="65"/>
        <end position="76"/>
    </location>
</feature>
<organism evidence="2 3">
    <name type="scientific">Euphydryas editha</name>
    <name type="common">Edith's checkerspot</name>
    <dbReference type="NCBI Taxonomy" id="104508"/>
    <lineage>
        <taxon>Eukaryota</taxon>
        <taxon>Metazoa</taxon>
        <taxon>Ecdysozoa</taxon>
        <taxon>Arthropoda</taxon>
        <taxon>Hexapoda</taxon>
        <taxon>Insecta</taxon>
        <taxon>Pterygota</taxon>
        <taxon>Neoptera</taxon>
        <taxon>Endopterygota</taxon>
        <taxon>Lepidoptera</taxon>
        <taxon>Glossata</taxon>
        <taxon>Ditrysia</taxon>
        <taxon>Papilionoidea</taxon>
        <taxon>Nymphalidae</taxon>
        <taxon>Nymphalinae</taxon>
        <taxon>Euphydryas</taxon>
    </lineage>
</organism>
<accession>A0AAU9VGJ1</accession>
<comment type="caution">
    <text evidence="2">The sequence shown here is derived from an EMBL/GenBank/DDBJ whole genome shotgun (WGS) entry which is preliminary data.</text>
</comment>
<evidence type="ECO:0000313" key="2">
    <source>
        <dbReference type="EMBL" id="CAH2109057.1"/>
    </source>
</evidence>
<keyword evidence="3" id="KW-1185">Reference proteome</keyword>
<gene>
    <name evidence="2" type="ORF">EEDITHA_LOCUS22934</name>
</gene>
<dbReference type="EMBL" id="CAKOGL010000053">
    <property type="protein sequence ID" value="CAH2109057.1"/>
    <property type="molecule type" value="Genomic_DNA"/>
</dbReference>
<feature type="region of interest" description="Disordered" evidence="1">
    <location>
        <begin position="51"/>
        <end position="81"/>
    </location>
</feature>
<evidence type="ECO:0000256" key="1">
    <source>
        <dbReference type="SAM" id="MobiDB-lite"/>
    </source>
</evidence>
<sequence>MKQWIKAIFTVALSEKTGPLPSGEESPCSLSKSFLRKGITGSSYNEMATNIEQQDNIQNEKDDLSSEDESDDDFNNYEDKTSNNNAVEMSWTAWGTKIIDEAKKDLNDNGTEANAYYNKVIAKRLQHDLKRIVLWSCIAQKKFKRGRIPASSASVESEFKRIKQGTCKKKRVDEVTEVLIQYIQGTTKIVDAGTQNDNACNESVPDSAFDSIFQILVAAACD</sequence>
<reference evidence="2" key="1">
    <citation type="submission" date="2022-03" db="EMBL/GenBank/DDBJ databases">
        <authorList>
            <person name="Tunstrom K."/>
        </authorList>
    </citation>
    <scope>NUCLEOTIDE SEQUENCE</scope>
</reference>
<proteinExistence type="predicted"/>
<evidence type="ECO:0000313" key="3">
    <source>
        <dbReference type="Proteomes" id="UP001153954"/>
    </source>
</evidence>
<name>A0AAU9VGJ1_EUPED</name>
<protein>
    <submittedName>
        <fullName evidence="2">Uncharacterized protein</fullName>
    </submittedName>
</protein>
<dbReference type="AlphaFoldDB" id="A0AAU9VGJ1"/>
<dbReference type="Proteomes" id="UP001153954">
    <property type="component" value="Unassembled WGS sequence"/>
</dbReference>